<feature type="domain" description="S1 motif" evidence="5">
    <location>
        <begin position="262"/>
        <end position="331"/>
    </location>
</feature>
<dbReference type="GO" id="GO:0003735">
    <property type="term" value="F:structural constituent of ribosome"/>
    <property type="evidence" value="ECO:0007669"/>
    <property type="project" value="TreeGrafter"/>
</dbReference>
<dbReference type="EMBL" id="JACHFR010000002">
    <property type="protein sequence ID" value="MBB5218897.1"/>
    <property type="molecule type" value="Genomic_DNA"/>
</dbReference>
<evidence type="ECO:0000256" key="4">
    <source>
        <dbReference type="SAM" id="MobiDB-lite"/>
    </source>
</evidence>
<dbReference type="GO" id="GO:0006412">
    <property type="term" value="P:translation"/>
    <property type="evidence" value="ECO:0007669"/>
    <property type="project" value="TreeGrafter"/>
</dbReference>
<dbReference type="PANTHER" id="PTHR10724">
    <property type="entry name" value="30S RIBOSOMAL PROTEIN S1"/>
    <property type="match status" value="1"/>
</dbReference>
<dbReference type="Proteomes" id="UP000578697">
    <property type="component" value="Unassembled WGS sequence"/>
</dbReference>
<gene>
    <name evidence="6" type="ORF">HNP77_001266</name>
</gene>
<evidence type="ECO:0000256" key="3">
    <source>
        <dbReference type="ARBA" id="ARBA00023274"/>
    </source>
</evidence>
<dbReference type="InterPro" id="IPR035104">
    <property type="entry name" value="Ribosomal_protein_S1-like"/>
</dbReference>
<dbReference type="Gene3D" id="2.40.50.140">
    <property type="entry name" value="Nucleic acid-binding proteins"/>
    <property type="match status" value="3"/>
</dbReference>
<dbReference type="SUPFAM" id="SSF50249">
    <property type="entry name" value="Nucleic acid-binding proteins"/>
    <property type="match status" value="4"/>
</dbReference>
<dbReference type="RefSeq" id="WP_184652337.1">
    <property type="nucleotide sequence ID" value="NZ_JACHFR010000002.1"/>
</dbReference>
<keyword evidence="2 6" id="KW-0689">Ribosomal protein</keyword>
<dbReference type="GO" id="GO:0022627">
    <property type="term" value="C:cytosolic small ribosomal subunit"/>
    <property type="evidence" value="ECO:0007669"/>
    <property type="project" value="TreeGrafter"/>
</dbReference>
<dbReference type="GO" id="GO:0003729">
    <property type="term" value="F:mRNA binding"/>
    <property type="evidence" value="ECO:0007669"/>
    <property type="project" value="TreeGrafter"/>
</dbReference>
<evidence type="ECO:0000259" key="5">
    <source>
        <dbReference type="PROSITE" id="PS50126"/>
    </source>
</evidence>
<comment type="similarity">
    <text evidence="1">Belongs to the bacterial ribosomal protein bS1 family.</text>
</comment>
<dbReference type="InterPro" id="IPR050437">
    <property type="entry name" value="Ribos_protein_bS1-like"/>
</dbReference>
<sequence length="365" mass="40236">MKRLYEPGQMIETKIVAITNDTIFIDLGLKSEGFVDKAELADENGNVSVKEGDSIKVYFAGSSNEELHFTTKLSGQKADKSVLENAYKNGVPVEGAVSQEIKGGFEVMIGTTRAFCPYSQMGYRQRKEPAEYVGTRQTFKITEYKNEGKNIIVSNRVILEEQAAAELNKLSQSIQVGAVVKGKVKSIESYGAFIDLNGFQALLPVSEISHVRVEDVSSVLKVGQEVEAKVIKADWAHERVSLSMKELEKDPWDGIEEKFPAGTEIEGVISRVADFGVFINLAPAVDGLVHISKLNVERNTNLKKVYKAGDKLAVVVDSVDTEEKRISLSPVVSNEEQDNANDYLKSHSDDDDGYSYNPFAALLKK</sequence>
<dbReference type="AlphaFoldDB" id="A0A840SAY5"/>
<dbReference type="Pfam" id="PF00575">
    <property type="entry name" value="S1"/>
    <property type="match status" value="3"/>
</dbReference>
<reference evidence="6 7" key="1">
    <citation type="submission" date="2020-08" db="EMBL/GenBank/DDBJ databases">
        <title>Genomic Encyclopedia of Type Strains, Phase IV (KMG-IV): sequencing the most valuable type-strain genomes for metagenomic binning, comparative biology and taxonomic classification.</title>
        <authorList>
            <person name="Goeker M."/>
        </authorList>
    </citation>
    <scope>NUCLEOTIDE SEQUENCE [LARGE SCALE GENOMIC DNA]</scope>
    <source>
        <strain evidence="6 7">DSM 103679</strain>
    </source>
</reference>
<keyword evidence="3" id="KW-0687">Ribonucleoprotein</keyword>
<organism evidence="6 7">
    <name type="scientific">Treponema rectale</name>
    <dbReference type="NCBI Taxonomy" id="744512"/>
    <lineage>
        <taxon>Bacteria</taxon>
        <taxon>Pseudomonadati</taxon>
        <taxon>Spirochaetota</taxon>
        <taxon>Spirochaetia</taxon>
        <taxon>Spirochaetales</taxon>
        <taxon>Treponemataceae</taxon>
        <taxon>Treponema</taxon>
    </lineage>
</organism>
<proteinExistence type="inferred from homology"/>
<evidence type="ECO:0000313" key="7">
    <source>
        <dbReference type="Proteomes" id="UP000578697"/>
    </source>
</evidence>
<accession>A0A840SAY5</accession>
<feature type="domain" description="S1 motif" evidence="5">
    <location>
        <begin position="90"/>
        <end position="156"/>
    </location>
</feature>
<dbReference type="PROSITE" id="PS50126">
    <property type="entry name" value="S1"/>
    <property type="match status" value="4"/>
</dbReference>
<dbReference type="InterPro" id="IPR003029">
    <property type="entry name" value="S1_domain"/>
</dbReference>
<name>A0A840SAY5_9SPIR</name>
<evidence type="ECO:0000313" key="6">
    <source>
        <dbReference type="EMBL" id="MBB5218897.1"/>
    </source>
</evidence>
<dbReference type="PRINTS" id="PR00681">
    <property type="entry name" value="RIBOSOMALS1"/>
</dbReference>
<dbReference type="SMART" id="SM00316">
    <property type="entry name" value="S1"/>
    <property type="match status" value="4"/>
</dbReference>
<protein>
    <submittedName>
        <fullName evidence="6">Small subunit ribosomal protein S1</fullName>
    </submittedName>
</protein>
<keyword evidence="7" id="KW-1185">Reference proteome</keyword>
<comment type="caution">
    <text evidence="6">The sequence shown here is derived from an EMBL/GenBank/DDBJ whole genome shotgun (WGS) entry which is preliminary data.</text>
</comment>
<feature type="region of interest" description="Disordered" evidence="4">
    <location>
        <begin position="330"/>
        <end position="351"/>
    </location>
</feature>
<dbReference type="InterPro" id="IPR012340">
    <property type="entry name" value="NA-bd_OB-fold"/>
</dbReference>
<feature type="domain" description="S1 motif" evidence="5">
    <location>
        <begin position="177"/>
        <end position="245"/>
    </location>
</feature>
<evidence type="ECO:0000256" key="2">
    <source>
        <dbReference type="ARBA" id="ARBA00022980"/>
    </source>
</evidence>
<dbReference type="CDD" id="cd04465">
    <property type="entry name" value="S1_RPS1_repeat_ec2_hs2"/>
    <property type="match status" value="1"/>
</dbReference>
<feature type="domain" description="S1 motif" evidence="5">
    <location>
        <begin position="8"/>
        <end position="72"/>
    </location>
</feature>
<dbReference type="PANTHER" id="PTHR10724:SF7">
    <property type="entry name" value="SMALL RIBOSOMAL SUBUNIT PROTEIN BS1C"/>
    <property type="match status" value="1"/>
</dbReference>
<evidence type="ECO:0000256" key="1">
    <source>
        <dbReference type="ARBA" id="ARBA00006767"/>
    </source>
</evidence>